<proteinExistence type="predicted"/>
<accession>A0A9P5U1F1</accession>
<protein>
    <submittedName>
        <fullName evidence="2">Ribonuclease H-like domain-containing protein</fullName>
    </submittedName>
</protein>
<dbReference type="InterPro" id="IPR012337">
    <property type="entry name" value="RNaseH-like_sf"/>
</dbReference>
<evidence type="ECO:0000313" key="3">
    <source>
        <dbReference type="Proteomes" id="UP000772434"/>
    </source>
</evidence>
<feature type="region of interest" description="Disordered" evidence="1">
    <location>
        <begin position="39"/>
        <end position="64"/>
    </location>
</feature>
<reference evidence="2" key="1">
    <citation type="submission" date="2020-11" db="EMBL/GenBank/DDBJ databases">
        <authorList>
            <consortium name="DOE Joint Genome Institute"/>
            <person name="Ahrendt S."/>
            <person name="Riley R."/>
            <person name="Andreopoulos W."/>
            <person name="Labutti K."/>
            <person name="Pangilinan J."/>
            <person name="Ruiz-Duenas F.J."/>
            <person name="Barrasa J.M."/>
            <person name="Sanchez-Garcia M."/>
            <person name="Camarero S."/>
            <person name="Miyauchi S."/>
            <person name="Serrano A."/>
            <person name="Linde D."/>
            <person name="Babiker R."/>
            <person name="Drula E."/>
            <person name="Ayuso-Fernandez I."/>
            <person name="Pacheco R."/>
            <person name="Padilla G."/>
            <person name="Ferreira P."/>
            <person name="Barriuso J."/>
            <person name="Kellner H."/>
            <person name="Castanera R."/>
            <person name="Alfaro M."/>
            <person name="Ramirez L."/>
            <person name="Pisabarro A.G."/>
            <person name="Kuo A."/>
            <person name="Tritt A."/>
            <person name="Lipzen A."/>
            <person name="He G."/>
            <person name="Yan M."/>
            <person name="Ng V."/>
            <person name="Cullen D."/>
            <person name="Martin F."/>
            <person name="Rosso M.-N."/>
            <person name="Henrissat B."/>
            <person name="Hibbett D."/>
            <person name="Martinez A.T."/>
            <person name="Grigoriev I.V."/>
        </authorList>
    </citation>
    <scope>NUCLEOTIDE SEQUENCE</scope>
    <source>
        <strain evidence="2">AH 40177</strain>
    </source>
</reference>
<sequence length="721" mass="82319">GSVLGEKRAMIAHILGGDHSCRYASLTAIYKAKELEKKEQKGKRVRNSDGVEEDTESTNDSGLAPLKKHKAVDRVLKQQAKLRVFKGISIPFTDEQEKEVHAQFLRATVSANLSYSWVSDPEVIKLFLMFRSCAGDVIPSREVLAGRLLKEEHARVEEELKSKLKGKNVTLTCDGVKDISKTRSWVSTSHRNLKIGQPYLVHLYNATADKKDGDSMEEALDKMIEKTEKRYKCTVVGLGTDNDGGTRSGRVKVVQRRPWLLTFPCGAHQGHLCVADYFKENPDAGETSEQATAFIGWLNNHGRVRSIFDTVQKEQTKEVNTYLVANATRWTTHLVAFLRLEALKQPLCTAAITRRNDIIAAQVGAKKNHKDAAALTASAEEQLDLIEDYDFWRQLTTVIEDLEPLAYATNICQSDKARRDCVLLAFVGLFLYFEDLPSSRSHITKGMLKRLERRWTGFDQSLMITALILNPYEHLDRFGPDAGANIINVNAMVVELYTEVTSRPPSGELDPYERDAFESHQLQRSREFSAAFLQYYSYTGPFKNWKDLKANFQEIHGDDPIIFWESMKSDVKVLELADFSLLILYIVMNTAGNDRQFSHVKIKKDRLRNRLLLEKLESSLKIGENLRAHHYTDGLRDVRKPRQNHSEDRVSKLLQVPRYGELVDGSDTSDRSALVTTRRHWRAELNQWKRDTETHDNGDPDVWGHLHFLRFREHGRGFHNH</sequence>
<dbReference type="AlphaFoldDB" id="A0A9P5U1F1"/>
<dbReference type="SUPFAM" id="SSF53098">
    <property type="entry name" value="Ribonuclease H-like"/>
    <property type="match status" value="1"/>
</dbReference>
<name>A0A9P5U1F1_9AGAR</name>
<dbReference type="OrthoDB" id="2423954at2759"/>
<organism evidence="2 3">
    <name type="scientific">Rhodocollybia butyracea</name>
    <dbReference type="NCBI Taxonomy" id="206335"/>
    <lineage>
        <taxon>Eukaryota</taxon>
        <taxon>Fungi</taxon>
        <taxon>Dikarya</taxon>
        <taxon>Basidiomycota</taxon>
        <taxon>Agaricomycotina</taxon>
        <taxon>Agaricomycetes</taxon>
        <taxon>Agaricomycetidae</taxon>
        <taxon>Agaricales</taxon>
        <taxon>Marasmiineae</taxon>
        <taxon>Omphalotaceae</taxon>
        <taxon>Rhodocollybia</taxon>
    </lineage>
</organism>
<dbReference type="Proteomes" id="UP000772434">
    <property type="component" value="Unassembled WGS sequence"/>
</dbReference>
<comment type="caution">
    <text evidence="2">The sequence shown here is derived from an EMBL/GenBank/DDBJ whole genome shotgun (WGS) entry which is preliminary data.</text>
</comment>
<dbReference type="PANTHER" id="PTHR46880:SF9">
    <property type="entry name" value="ZINC FINGER PROTEIN 862"/>
    <property type="match status" value="1"/>
</dbReference>
<evidence type="ECO:0000256" key="1">
    <source>
        <dbReference type="SAM" id="MobiDB-lite"/>
    </source>
</evidence>
<dbReference type="EMBL" id="JADNRY010000173">
    <property type="protein sequence ID" value="KAF9062402.1"/>
    <property type="molecule type" value="Genomic_DNA"/>
</dbReference>
<gene>
    <name evidence="2" type="ORF">BDP27DRAFT_1233696</name>
</gene>
<keyword evidence="3" id="KW-1185">Reference proteome</keyword>
<feature type="non-terminal residue" evidence="2">
    <location>
        <position position="721"/>
    </location>
</feature>
<evidence type="ECO:0000313" key="2">
    <source>
        <dbReference type="EMBL" id="KAF9062402.1"/>
    </source>
</evidence>
<dbReference type="PANTHER" id="PTHR46880">
    <property type="entry name" value="RAS-ASSOCIATING DOMAIN-CONTAINING PROTEIN"/>
    <property type="match status" value="1"/>
</dbReference>